<keyword evidence="2" id="KW-0808">Transferase</keyword>
<dbReference type="Proteomes" id="UP000567179">
    <property type="component" value="Unassembled WGS sequence"/>
</dbReference>
<comment type="caution">
    <text evidence="4">The sequence shown here is derived from an EMBL/GenBank/DDBJ whole genome shotgun (WGS) entry which is preliminary data.</text>
</comment>
<feature type="domain" description="Methyltransferase" evidence="3">
    <location>
        <begin position="56"/>
        <end position="146"/>
    </location>
</feature>
<evidence type="ECO:0000313" key="4">
    <source>
        <dbReference type="EMBL" id="KAF5316083.1"/>
    </source>
</evidence>
<evidence type="ECO:0000256" key="2">
    <source>
        <dbReference type="ARBA" id="ARBA00022679"/>
    </source>
</evidence>
<accession>A0A8H5B403</accession>
<dbReference type="SUPFAM" id="SSF53335">
    <property type="entry name" value="S-adenosyl-L-methionine-dependent methyltransferases"/>
    <property type="match status" value="1"/>
</dbReference>
<dbReference type="PANTHER" id="PTHR43861">
    <property type="entry name" value="TRANS-ACONITATE 2-METHYLTRANSFERASE-RELATED"/>
    <property type="match status" value="1"/>
</dbReference>
<gene>
    <name evidence="4" type="ORF">D9619_006630</name>
</gene>
<dbReference type="AlphaFoldDB" id="A0A8H5B403"/>
<organism evidence="4 5">
    <name type="scientific">Psilocybe cf. subviscida</name>
    <dbReference type="NCBI Taxonomy" id="2480587"/>
    <lineage>
        <taxon>Eukaryota</taxon>
        <taxon>Fungi</taxon>
        <taxon>Dikarya</taxon>
        <taxon>Basidiomycota</taxon>
        <taxon>Agaricomycotina</taxon>
        <taxon>Agaricomycetes</taxon>
        <taxon>Agaricomycetidae</taxon>
        <taxon>Agaricales</taxon>
        <taxon>Agaricineae</taxon>
        <taxon>Strophariaceae</taxon>
        <taxon>Psilocybe</taxon>
    </lineage>
</organism>
<keyword evidence="5" id="KW-1185">Reference proteome</keyword>
<dbReference type="Pfam" id="PF13649">
    <property type="entry name" value="Methyltransf_25"/>
    <property type="match status" value="1"/>
</dbReference>
<dbReference type="PANTHER" id="PTHR43861:SF1">
    <property type="entry name" value="TRANS-ACONITATE 2-METHYLTRANSFERASE"/>
    <property type="match status" value="1"/>
</dbReference>
<dbReference type="GO" id="GO:0032259">
    <property type="term" value="P:methylation"/>
    <property type="evidence" value="ECO:0007669"/>
    <property type="project" value="UniProtKB-KW"/>
</dbReference>
<protein>
    <recommendedName>
        <fullName evidence="3">Methyltransferase domain-containing protein</fullName>
    </recommendedName>
</protein>
<dbReference type="GO" id="GO:0008168">
    <property type="term" value="F:methyltransferase activity"/>
    <property type="evidence" value="ECO:0007669"/>
    <property type="project" value="UniProtKB-KW"/>
</dbReference>
<sequence length="230" mass="25353">MTAVQQNNATHAHKLVAEGYDVCADAYKTLFSLKPSSTRSRWTDELVSTLSPGSNIIELGCGSGDMTIPFIQRGCKVTAVDISAKQIELARKAIPEATILHTDMMSLDFPPNTFDAVAAFYSILHLPFEEQGIIMERITRWLKPGGVVVANFPSEGSENSEDVVEHWLGATMYWRGLGVEGNRNLFKKHGKGLTVIKDEVVEDVLQKDTAASVSAPTETFHWIWAVKNES</sequence>
<evidence type="ECO:0000259" key="3">
    <source>
        <dbReference type="Pfam" id="PF13649"/>
    </source>
</evidence>
<dbReference type="EMBL" id="JAACJJ010000042">
    <property type="protein sequence ID" value="KAF5316083.1"/>
    <property type="molecule type" value="Genomic_DNA"/>
</dbReference>
<evidence type="ECO:0000256" key="1">
    <source>
        <dbReference type="ARBA" id="ARBA00022603"/>
    </source>
</evidence>
<dbReference type="OrthoDB" id="540004at2759"/>
<reference evidence="4 5" key="1">
    <citation type="journal article" date="2020" name="ISME J.">
        <title>Uncovering the hidden diversity of litter-decomposition mechanisms in mushroom-forming fungi.</title>
        <authorList>
            <person name="Floudas D."/>
            <person name="Bentzer J."/>
            <person name="Ahren D."/>
            <person name="Johansson T."/>
            <person name="Persson P."/>
            <person name="Tunlid A."/>
        </authorList>
    </citation>
    <scope>NUCLEOTIDE SEQUENCE [LARGE SCALE GENOMIC DNA]</scope>
    <source>
        <strain evidence="4 5">CBS 101986</strain>
    </source>
</reference>
<keyword evidence="1" id="KW-0489">Methyltransferase</keyword>
<dbReference type="Gene3D" id="3.40.50.150">
    <property type="entry name" value="Vaccinia Virus protein VP39"/>
    <property type="match status" value="1"/>
</dbReference>
<proteinExistence type="predicted"/>
<dbReference type="InterPro" id="IPR029063">
    <property type="entry name" value="SAM-dependent_MTases_sf"/>
</dbReference>
<name>A0A8H5B403_9AGAR</name>
<dbReference type="CDD" id="cd02440">
    <property type="entry name" value="AdoMet_MTases"/>
    <property type="match status" value="1"/>
</dbReference>
<dbReference type="InterPro" id="IPR041698">
    <property type="entry name" value="Methyltransf_25"/>
</dbReference>
<evidence type="ECO:0000313" key="5">
    <source>
        <dbReference type="Proteomes" id="UP000567179"/>
    </source>
</evidence>